<accession>A0A1G6SGW8</accession>
<dbReference type="AlphaFoldDB" id="A0A1G6SGW8"/>
<keyword evidence="3" id="KW-1185">Reference proteome</keyword>
<gene>
    <name evidence="2" type="ORF">SAMN05216270_10259</name>
</gene>
<organism evidence="2 3">
    <name type="scientific">Glycomyces harbinensis</name>
    <dbReference type="NCBI Taxonomy" id="58114"/>
    <lineage>
        <taxon>Bacteria</taxon>
        <taxon>Bacillati</taxon>
        <taxon>Actinomycetota</taxon>
        <taxon>Actinomycetes</taxon>
        <taxon>Glycomycetales</taxon>
        <taxon>Glycomycetaceae</taxon>
        <taxon>Glycomyces</taxon>
    </lineage>
</organism>
<dbReference type="EMBL" id="FNAD01000002">
    <property type="protein sequence ID" value="SDD15345.1"/>
    <property type="molecule type" value="Genomic_DNA"/>
</dbReference>
<feature type="region of interest" description="Disordered" evidence="1">
    <location>
        <begin position="38"/>
        <end position="90"/>
    </location>
</feature>
<feature type="compositionally biased region" description="Pro residues" evidence="1">
    <location>
        <begin position="43"/>
        <end position="59"/>
    </location>
</feature>
<evidence type="ECO:0000313" key="2">
    <source>
        <dbReference type="EMBL" id="SDD15345.1"/>
    </source>
</evidence>
<proteinExistence type="predicted"/>
<reference evidence="3" key="1">
    <citation type="submission" date="2016-10" db="EMBL/GenBank/DDBJ databases">
        <authorList>
            <person name="Varghese N."/>
            <person name="Submissions S."/>
        </authorList>
    </citation>
    <scope>NUCLEOTIDE SEQUENCE [LARGE SCALE GENOMIC DNA]</scope>
    <source>
        <strain evidence="3">CGMCC 4.3516</strain>
    </source>
</reference>
<dbReference type="STRING" id="58114.SAMN05216270_10259"/>
<dbReference type="OrthoDB" id="5191504at2"/>
<dbReference type="Proteomes" id="UP000198949">
    <property type="component" value="Unassembled WGS sequence"/>
</dbReference>
<name>A0A1G6SGW8_9ACTN</name>
<evidence type="ECO:0000256" key="1">
    <source>
        <dbReference type="SAM" id="MobiDB-lite"/>
    </source>
</evidence>
<evidence type="ECO:0000313" key="3">
    <source>
        <dbReference type="Proteomes" id="UP000198949"/>
    </source>
</evidence>
<sequence>MRRALAGAAGAAGARFACSAEMRALRLTKNVPQRAFAARELRPVPPDPHGGWGPRPPSRYPEIVTDRANSSLNPPSPGAGPSRSSVTLSDDQLEQIRRLVAVGRASSVAEYVAAAVAERLERDRSLTELHDLFERKGSAPSAEHLAWAREVLGVDDPEGEAKA</sequence>
<protein>
    <submittedName>
        <fullName evidence="2">Ribbon-helix-helix protein, copG family</fullName>
    </submittedName>
</protein>